<evidence type="ECO:0000313" key="7">
    <source>
        <dbReference type="Proteomes" id="UP001153076"/>
    </source>
</evidence>
<evidence type="ECO:0000313" key="6">
    <source>
        <dbReference type="EMBL" id="KAJ8441210.1"/>
    </source>
</evidence>
<evidence type="ECO:0000256" key="2">
    <source>
        <dbReference type="SAM" id="Phobius"/>
    </source>
</evidence>
<comment type="caution">
    <text evidence="6">The sequence shown here is derived from an EMBL/GenBank/DDBJ whole genome shotgun (WGS) entry which is preliminary data.</text>
</comment>
<gene>
    <name evidence="5" type="ORF">Cgig2_001686</name>
    <name evidence="6" type="ORF">Cgig2_024939</name>
</gene>
<dbReference type="Gene3D" id="3.90.70.200">
    <property type="entry name" value="Plus-3 domain"/>
    <property type="match status" value="1"/>
</dbReference>
<keyword evidence="2" id="KW-0812">Transmembrane</keyword>
<dbReference type="InterPro" id="IPR004343">
    <property type="entry name" value="Plus-3_dom"/>
</dbReference>
<accession>A0A9Q1QI57</accession>
<dbReference type="Gene3D" id="1.10.245.10">
    <property type="entry name" value="SWIB/MDM2 domain"/>
    <property type="match status" value="1"/>
</dbReference>
<dbReference type="SUPFAM" id="SSF159042">
    <property type="entry name" value="Plus3-like"/>
    <property type="match status" value="1"/>
</dbReference>
<dbReference type="InterPro" id="IPR045894">
    <property type="entry name" value="At5g08430-like"/>
</dbReference>
<dbReference type="OrthoDB" id="1870062at2759"/>
<dbReference type="InterPro" id="IPR036885">
    <property type="entry name" value="SWIB_MDM2_dom_sf"/>
</dbReference>
<dbReference type="EMBL" id="JAKOGI010003171">
    <property type="protein sequence ID" value="KAJ8420766.1"/>
    <property type="molecule type" value="Genomic_DNA"/>
</dbReference>
<feature type="domain" description="Plus3" evidence="3">
    <location>
        <begin position="440"/>
        <end position="566"/>
    </location>
</feature>
<dbReference type="PROSITE" id="PS51360">
    <property type="entry name" value="PLUS3"/>
    <property type="match status" value="1"/>
</dbReference>
<dbReference type="InterPro" id="IPR003121">
    <property type="entry name" value="SWIB_MDM2_domain"/>
</dbReference>
<feature type="compositionally biased region" description="Low complexity" evidence="1">
    <location>
        <begin position="215"/>
        <end position="226"/>
    </location>
</feature>
<feature type="region of interest" description="Disordered" evidence="1">
    <location>
        <begin position="206"/>
        <end position="259"/>
    </location>
</feature>
<keyword evidence="7" id="KW-1185">Reference proteome</keyword>
<dbReference type="Pfam" id="PF02201">
    <property type="entry name" value="SWIB"/>
    <property type="match status" value="1"/>
</dbReference>
<dbReference type="CDD" id="cd10567">
    <property type="entry name" value="SWIB-MDM2_like"/>
    <property type="match status" value="1"/>
</dbReference>
<dbReference type="InterPro" id="IPR013083">
    <property type="entry name" value="Znf_RING/FYVE/PHD"/>
</dbReference>
<feature type="compositionally biased region" description="Basic and acidic residues" evidence="1">
    <location>
        <begin position="248"/>
        <end position="259"/>
    </location>
</feature>
<protein>
    <submittedName>
        <fullName evidence="6">Uncharacterized protein</fullName>
    </submittedName>
</protein>
<dbReference type="SMART" id="SM00719">
    <property type="entry name" value="Plus3"/>
    <property type="match status" value="1"/>
</dbReference>
<dbReference type="PANTHER" id="PTHR46851">
    <property type="entry name" value="OS01G0884500 PROTEIN"/>
    <property type="match status" value="1"/>
</dbReference>
<evidence type="ECO:0000256" key="1">
    <source>
        <dbReference type="SAM" id="MobiDB-lite"/>
    </source>
</evidence>
<keyword evidence="2" id="KW-0472">Membrane</keyword>
<proteinExistence type="predicted"/>
<dbReference type="PANTHER" id="PTHR46851:SF11">
    <property type="entry name" value="GYF DOMAIN-CONTAINING PROTEIN"/>
    <property type="match status" value="1"/>
</dbReference>
<dbReference type="GO" id="GO:0003677">
    <property type="term" value="F:DNA binding"/>
    <property type="evidence" value="ECO:0007669"/>
    <property type="project" value="InterPro"/>
</dbReference>
<dbReference type="AlphaFoldDB" id="A0A9Q1QI57"/>
<evidence type="ECO:0000259" key="3">
    <source>
        <dbReference type="PROSITE" id="PS51360"/>
    </source>
</evidence>
<organism evidence="6 7">
    <name type="scientific">Carnegiea gigantea</name>
    <dbReference type="NCBI Taxonomy" id="171969"/>
    <lineage>
        <taxon>Eukaryota</taxon>
        <taxon>Viridiplantae</taxon>
        <taxon>Streptophyta</taxon>
        <taxon>Embryophyta</taxon>
        <taxon>Tracheophyta</taxon>
        <taxon>Spermatophyta</taxon>
        <taxon>Magnoliopsida</taxon>
        <taxon>eudicotyledons</taxon>
        <taxon>Gunneridae</taxon>
        <taxon>Pentapetalae</taxon>
        <taxon>Caryophyllales</taxon>
        <taxon>Cactineae</taxon>
        <taxon>Cactaceae</taxon>
        <taxon>Cactoideae</taxon>
        <taxon>Echinocereeae</taxon>
        <taxon>Carnegiea</taxon>
    </lineage>
</organism>
<dbReference type="PROSITE" id="PS51925">
    <property type="entry name" value="SWIB_MDM2"/>
    <property type="match status" value="1"/>
</dbReference>
<dbReference type="SUPFAM" id="SSF47592">
    <property type="entry name" value="SWIB/MDM2 domain"/>
    <property type="match status" value="1"/>
</dbReference>
<evidence type="ECO:0000259" key="4">
    <source>
        <dbReference type="PROSITE" id="PS51925"/>
    </source>
</evidence>
<evidence type="ECO:0000313" key="5">
    <source>
        <dbReference type="EMBL" id="KAJ8420766.1"/>
    </source>
</evidence>
<feature type="domain" description="DM2" evidence="4">
    <location>
        <begin position="286"/>
        <end position="369"/>
    </location>
</feature>
<keyword evidence="2" id="KW-1133">Transmembrane helix</keyword>
<dbReference type="Proteomes" id="UP001153076">
    <property type="component" value="Unassembled WGS sequence"/>
</dbReference>
<dbReference type="EMBL" id="JAKOGI010000174">
    <property type="protein sequence ID" value="KAJ8441210.1"/>
    <property type="molecule type" value="Genomic_DNA"/>
</dbReference>
<reference evidence="6" key="1">
    <citation type="submission" date="2022-04" db="EMBL/GenBank/DDBJ databases">
        <title>Carnegiea gigantea Genome sequencing and assembly v2.</title>
        <authorList>
            <person name="Copetti D."/>
            <person name="Sanderson M.J."/>
            <person name="Burquez A."/>
            <person name="Wojciechowski M.F."/>
        </authorList>
    </citation>
    <scope>NUCLEOTIDE SEQUENCE</scope>
    <source>
        <strain evidence="6">SGP5-SGP5p</strain>
        <tissue evidence="6">Aerial part</tissue>
    </source>
</reference>
<dbReference type="InterPro" id="IPR036128">
    <property type="entry name" value="Plus3-like_sf"/>
</dbReference>
<feature type="transmembrane region" description="Helical" evidence="2">
    <location>
        <begin position="573"/>
        <end position="592"/>
    </location>
</feature>
<name>A0A9Q1QI57_9CARY</name>
<feature type="compositionally biased region" description="Acidic residues" evidence="1">
    <location>
        <begin position="228"/>
        <end position="247"/>
    </location>
</feature>
<feature type="region of interest" description="Disordered" evidence="1">
    <location>
        <begin position="624"/>
        <end position="651"/>
    </location>
</feature>
<sequence>MRYFVSDHLGALTRHISLNFFCVGNGSTCNPKNVGKLRECVKAYHLECVGKKESSEDEEDEWICGWHTCLVCKKSSRYQCFCCPNAVCQRCYKDAAFARVRGNKGFCHDCLKLALLGEEGVDVDSDGGCIRAEPSLSLLGSKLGLWLAELGKIKFELECPSSEKVDFRDRETYEGLFKEYWDIIKEKEGLTLEDLHNADVQIKKGEEYVPRSHKSNPNSLSKNKSNSDSDEYVNKEEEEEEEHEQEENDKGSSDDDVGIHDIVQPIVEKNKKMPKRARARRKGSRRIEFVGWASRSLMEFLESIGVDASKKRSQDDVASLINKYAQEHKLFHPEKKKVVLCDVRLRSLLGRKSFNIYKINDALEPHFAENIDQSEDEGYSSGCEEGNASLSTKKEPWWRKVGSFQHKGSLMEKFQQKEATSEEPFKKDTVVKVVYSRYATIGPKNMKLVYLRKSLVEQLLHQDETFESKIVGSFVKVKSDPLDSKHQYHLLPVTGVKKDFSHGNNKKILLQVSSLPNDVPISSLSNDDLSEEDCENLRQKVENGLVEKPPVAELEEKAKSIHEDITKHVSSPVLTFISVIVLSLTLIAFTLYEYRKRRDLLQSEEEQARMLSEVPKVIADVIDMNPEDTDPDANSGKVITAEESEQNKVTL</sequence>
<dbReference type="Gene3D" id="3.30.40.10">
    <property type="entry name" value="Zinc/RING finger domain, C3HC4 (zinc finger)"/>
    <property type="match status" value="1"/>
</dbReference>
<dbReference type="Pfam" id="PF03126">
    <property type="entry name" value="Plus-3"/>
    <property type="match status" value="1"/>
</dbReference>